<dbReference type="EMBL" id="CP060244">
    <property type="protein sequence ID" value="QNT79409.1"/>
    <property type="molecule type" value="Genomic_DNA"/>
</dbReference>
<sequence>MVDIENKTEFPDEEIVLKMMNLMKENRSDYQYSLFEKDMEPTEENFQHLAYIINHDLANNVLRRTIDNRWLHGTPMHLTVAGLDYLSHWGGITATNKTFTITIAGETIRALIEAQIEASNATEREKNSFKAHLKHLPQKVLEAQLPSLISQGLSQIPDIFSWIGKLSDF</sequence>
<dbReference type="Proteomes" id="UP000516349">
    <property type="component" value="Chromosome"/>
</dbReference>
<gene>
    <name evidence="1" type="ORF">JGUZn3_22080</name>
</gene>
<accession>A0A7H1NUE9</accession>
<evidence type="ECO:0000313" key="1">
    <source>
        <dbReference type="EMBL" id="QNT79409.1"/>
    </source>
</evidence>
<name>A0A7H1NUE9_9PROT</name>
<evidence type="ECO:0000313" key="2">
    <source>
        <dbReference type="Proteomes" id="UP000516349"/>
    </source>
</evidence>
<keyword evidence="2" id="KW-1185">Reference proteome</keyword>
<dbReference type="KEGG" id="ebla:JGUZn3_22080"/>
<dbReference type="AlphaFoldDB" id="A0A7H1NUE9"/>
<proteinExistence type="predicted"/>
<organism evidence="1 2">
    <name type="scientific">Entomobacter blattae</name>
    <dbReference type="NCBI Taxonomy" id="2762277"/>
    <lineage>
        <taxon>Bacteria</taxon>
        <taxon>Pseudomonadati</taxon>
        <taxon>Pseudomonadota</taxon>
        <taxon>Alphaproteobacteria</taxon>
        <taxon>Acetobacterales</taxon>
        <taxon>Acetobacteraceae</taxon>
        <taxon>Entomobacter</taxon>
    </lineage>
</organism>
<dbReference type="RefSeq" id="WP_203413576.1">
    <property type="nucleotide sequence ID" value="NZ_CP060244.1"/>
</dbReference>
<reference evidence="1 2" key="1">
    <citation type="submission" date="2020-08" db="EMBL/GenBank/DDBJ databases">
        <title>Complete genome sequence of Entomobacter blattae G55GP.</title>
        <authorList>
            <person name="Poehlein A."/>
            <person name="Guzman J."/>
            <person name="Daniel R."/>
            <person name="Vilcinskas A."/>
        </authorList>
    </citation>
    <scope>NUCLEOTIDE SEQUENCE [LARGE SCALE GENOMIC DNA]</scope>
    <source>
        <strain evidence="1 2">G55GP</strain>
    </source>
</reference>
<protein>
    <submittedName>
        <fullName evidence="1">Uncharacterized protein</fullName>
    </submittedName>
</protein>